<dbReference type="Pfam" id="PF00069">
    <property type="entry name" value="Pkinase"/>
    <property type="match status" value="1"/>
</dbReference>
<feature type="domain" description="Protein kinase" evidence="7">
    <location>
        <begin position="16"/>
        <end position="271"/>
    </location>
</feature>
<dbReference type="SUPFAM" id="SSF50998">
    <property type="entry name" value="Quinoprotein alcohol dehydrogenase-like"/>
    <property type="match status" value="1"/>
</dbReference>
<keyword evidence="2 5" id="KW-0547">Nucleotide-binding</keyword>
<evidence type="ECO:0000256" key="4">
    <source>
        <dbReference type="ARBA" id="ARBA00022840"/>
    </source>
</evidence>
<evidence type="ECO:0000256" key="1">
    <source>
        <dbReference type="ARBA" id="ARBA00022679"/>
    </source>
</evidence>
<protein>
    <recommendedName>
        <fullName evidence="7">Protein kinase domain-containing protein</fullName>
    </recommendedName>
</protein>
<dbReference type="Gene3D" id="1.10.510.10">
    <property type="entry name" value="Transferase(Phosphotransferase) domain 1"/>
    <property type="match status" value="1"/>
</dbReference>
<evidence type="ECO:0000313" key="8">
    <source>
        <dbReference type="EMBL" id="GHB19087.1"/>
    </source>
</evidence>
<keyword evidence="3" id="KW-0418">Kinase</keyword>
<dbReference type="Gene3D" id="3.30.200.20">
    <property type="entry name" value="Phosphorylase Kinase, domain 1"/>
    <property type="match status" value="1"/>
</dbReference>
<dbReference type="Pfam" id="PF13360">
    <property type="entry name" value="PQQ_2"/>
    <property type="match status" value="2"/>
</dbReference>
<name>A0ABQ3E4B5_9ACTN</name>
<accession>A0ABQ3E4B5</accession>
<dbReference type="PROSITE" id="PS00108">
    <property type="entry name" value="PROTEIN_KINASE_ST"/>
    <property type="match status" value="1"/>
</dbReference>
<dbReference type="SMART" id="SM00564">
    <property type="entry name" value="PQQ"/>
    <property type="match status" value="6"/>
</dbReference>
<dbReference type="InterPro" id="IPR000719">
    <property type="entry name" value="Prot_kinase_dom"/>
</dbReference>
<feature type="region of interest" description="Disordered" evidence="6">
    <location>
        <begin position="350"/>
        <end position="369"/>
    </location>
</feature>
<dbReference type="Proteomes" id="UP000599437">
    <property type="component" value="Unassembled WGS sequence"/>
</dbReference>
<keyword evidence="4 5" id="KW-0067">ATP-binding</keyword>
<dbReference type="InterPro" id="IPR011047">
    <property type="entry name" value="Quinoprotein_ADH-like_sf"/>
</dbReference>
<gene>
    <name evidence="8" type="ORF">GCM10010346_48720</name>
</gene>
<feature type="compositionally biased region" description="Pro residues" evidence="6">
    <location>
        <begin position="293"/>
        <end position="310"/>
    </location>
</feature>
<feature type="region of interest" description="Disordered" evidence="6">
    <location>
        <begin position="293"/>
        <end position="322"/>
    </location>
</feature>
<keyword evidence="9" id="KW-1185">Reference proteome</keyword>
<dbReference type="PANTHER" id="PTHR43289">
    <property type="entry name" value="MITOGEN-ACTIVATED PROTEIN KINASE KINASE KINASE 20-RELATED"/>
    <property type="match status" value="1"/>
</dbReference>
<dbReference type="SMART" id="SM00220">
    <property type="entry name" value="S_TKc"/>
    <property type="match status" value="1"/>
</dbReference>
<evidence type="ECO:0000256" key="6">
    <source>
        <dbReference type="SAM" id="MobiDB-lite"/>
    </source>
</evidence>
<evidence type="ECO:0000256" key="5">
    <source>
        <dbReference type="PROSITE-ProRule" id="PRU10141"/>
    </source>
</evidence>
<dbReference type="CDD" id="cd14014">
    <property type="entry name" value="STKc_PknB_like"/>
    <property type="match status" value="1"/>
</dbReference>
<reference evidence="9" key="1">
    <citation type="journal article" date="2019" name="Int. J. Syst. Evol. Microbiol.">
        <title>The Global Catalogue of Microorganisms (GCM) 10K type strain sequencing project: providing services to taxonomists for standard genome sequencing and annotation.</title>
        <authorList>
            <consortium name="The Broad Institute Genomics Platform"/>
            <consortium name="The Broad Institute Genome Sequencing Center for Infectious Disease"/>
            <person name="Wu L."/>
            <person name="Ma J."/>
        </authorList>
    </citation>
    <scope>NUCLEOTIDE SEQUENCE [LARGE SCALE GENOMIC DNA]</scope>
    <source>
        <strain evidence="9">JCM 4737</strain>
    </source>
</reference>
<sequence length="738" mass="78053">MPTPLTHDDPQTLGAYRLIARLGSGGMGTVYLARTAGGRRVALKTVHARIASDPAFRTRFRLETDAARVIGGLHGAAVFDADPLAETPWMATEYVLGPPLDDAVSLCGPLPEPSVRALGAALCGALSQLHRSDVVHRDLKPSNVMITAYGPKIIDFGIARALGDDRLTRTGTAAGTPAYMSPEQATGREHSPAGDVFALAGVLVFAAAGHGPFGSGRPADLLYRVRYADPDLSGVPASLAPVLARCLDKDPARRPTTGELAAELHDGHGEFADHLPPPLLGEISRRAAEVWQPAPPRLPAPPETHEPPTPATGAPAPGGLSRRTLLAVGGGSVLGLAAAGAGTWAWLDGRSTGGRRGKPPASAADGPEPLWRADVADKWQRQLPMPLGKVVATLSDDALLGLDAKTGNEVWSYPLLSSGQQITTDGKAVYGFLPDYDEGKGLSLHAFSPDDGTMRRRVARLADFNGTVNDAEMIAAAGGVLYLAARQKGASSTDYTAQAKDWRLLAVDLRTGKKLWQRSTGVVYPANGSLAISAKAVGKRLIAAGKGAATPDYSVGAMDLGTGERLWSMDIPRERLDTSFLIPGQLAADRKHVYVSSGRVWALRLSDGKVAWVFGDDRNTGDIEQNGRRYGPPAVRDSVVYAAEGSRGLVALDADTGKLLWEEKEDLTKDDTPRLDRPPIVGEKHVYAPLTDGISAVDRRTHRSVWTYSTPAIRFVAHAAAGQLIAADTTTVTALPFE</sequence>
<evidence type="ECO:0000259" key="7">
    <source>
        <dbReference type="PROSITE" id="PS50011"/>
    </source>
</evidence>
<dbReference type="InterPro" id="IPR008271">
    <property type="entry name" value="Ser/Thr_kinase_AS"/>
</dbReference>
<dbReference type="InterPro" id="IPR011009">
    <property type="entry name" value="Kinase-like_dom_sf"/>
</dbReference>
<dbReference type="InterPro" id="IPR015943">
    <property type="entry name" value="WD40/YVTN_repeat-like_dom_sf"/>
</dbReference>
<dbReference type="PROSITE" id="PS00107">
    <property type="entry name" value="PROTEIN_KINASE_ATP"/>
    <property type="match status" value="1"/>
</dbReference>
<comment type="caution">
    <text evidence="8">The sequence shown here is derived from an EMBL/GenBank/DDBJ whole genome shotgun (WGS) entry which is preliminary data.</text>
</comment>
<feature type="compositionally biased region" description="Low complexity" evidence="6">
    <location>
        <begin position="311"/>
        <end position="322"/>
    </location>
</feature>
<dbReference type="SUPFAM" id="SSF56112">
    <property type="entry name" value="Protein kinase-like (PK-like)"/>
    <property type="match status" value="1"/>
</dbReference>
<evidence type="ECO:0000256" key="3">
    <source>
        <dbReference type="ARBA" id="ARBA00022777"/>
    </source>
</evidence>
<dbReference type="InterPro" id="IPR017441">
    <property type="entry name" value="Protein_kinase_ATP_BS"/>
</dbReference>
<dbReference type="Gene3D" id="2.130.10.10">
    <property type="entry name" value="YVTN repeat-like/Quinoprotein amine dehydrogenase"/>
    <property type="match status" value="1"/>
</dbReference>
<dbReference type="PROSITE" id="PS50011">
    <property type="entry name" value="PROTEIN_KINASE_DOM"/>
    <property type="match status" value="1"/>
</dbReference>
<evidence type="ECO:0000313" key="9">
    <source>
        <dbReference type="Proteomes" id="UP000599437"/>
    </source>
</evidence>
<organism evidence="8 9">
    <name type="scientific">Streptomyces chryseus</name>
    <dbReference type="NCBI Taxonomy" id="68186"/>
    <lineage>
        <taxon>Bacteria</taxon>
        <taxon>Bacillati</taxon>
        <taxon>Actinomycetota</taxon>
        <taxon>Actinomycetes</taxon>
        <taxon>Kitasatosporales</taxon>
        <taxon>Streptomycetaceae</taxon>
        <taxon>Streptomyces</taxon>
    </lineage>
</organism>
<dbReference type="EMBL" id="BMVO01000019">
    <property type="protein sequence ID" value="GHB19087.1"/>
    <property type="molecule type" value="Genomic_DNA"/>
</dbReference>
<feature type="binding site" evidence="5">
    <location>
        <position position="44"/>
    </location>
    <ligand>
        <name>ATP</name>
        <dbReference type="ChEBI" id="CHEBI:30616"/>
    </ligand>
</feature>
<evidence type="ECO:0000256" key="2">
    <source>
        <dbReference type="ARBA" id="ARBA00022741"/>
    </source>
</evidence>
<dbReference type="RefSeq" id="WP_189715993.1">
    <property type="nucleotide sequence ID" value="NZ_BMVO01000019.1"/>
</dbReference>
<proteinExistence type="predicted"/>
<dbReference type="InterPro" id="IPR018391">
    <property type="entry name" value="PQQ_b-propeller_rpt"/>
</dbReference>
<dbReference type="InterPro" id="IPR002372">
    <property type="entry name" value="PQQ_rpt_dom"/>
</dbReference>
<keyword evidence="1" id="KW-0808">Transferase</keyword>
<dbReference type="PANTHER" id="PTHR43289:SF34">
    <property type="entry name" value="SERINE_THREONINE-PROTEIN KINASE YBDM-RELATED"/>
    <property type="match status" value="1"/>
</dbReference>